<comment type="subcellular location">
    <subcellularLocation>
        <location evidence="9">Cytoplasm</location>
    </subcellularLocation>
</comment>
<dbReference type="InterPro" id="IPR014729">
    <property type="entry name" value="Rossmann-like_a/b/a_fold"/>
</dbReference>
<dbReference type="PANTHER" id="PTHR43740">
    <property type="entry name" value="LEUCYL-TRNA SYNTHETASE"/>
    <property type="match status" value="1"/>
</dbReference>
<evidence type="ECO:0000313" key="12">
    <source>
        <dbReference type="Proteomes" id="UP000176705"/>
    </source>
</evidence>
<dbReference type="InterPro" id="IPR000086">
    <property type="entry name" value="NUDIX_hydrolase_dom"/>
</dbReference>
<accession>A0A1G2LBS5</accession>
<dbReference type="CDD" id="cd07958">
    <property type="entry name" value="Anticodon_Ia_Leu_BEm"/>
    <property type="match status" value="1"/>
</dbReference>
<dbReference type="InterPro" id="IPR015797">
    <property type="entry name" value="NUDIX_hydrolase-like_dom_sf"/>
</dbReference>
<keyword evidence="2 9" id="KW-0963">Cytoplasm</keyword>
<dbReference type="Gene3D" id="3.40.50.620">
    <property type="entry name" value="HUPs"/>
    <property type="match status" value="2"/>
</dbReference>
<comment type="catalytic activity">
    <reaction evidence="8 9">
        <text>tRNA(Leu) + L-leucine + ATP = L-leucyl-tRNA(Leu) + AMP + diphosphate</text>
        <dbReference type="Rhea" id="RHEA:11688"/>
        <dbReference type="Rhea" id="RHEA-COMP:9613"/>
        <dbReference type="Rhea" id="RHEA-COMP:9622"/>
        <dbReference type="ChEBI" id="CHEBI:30616"/>
        <dbReference type="ChEBI" id="CHEBI:33019"/>
        <dbReference type="ChEBI" id="CHEBI:57427"/>
        <dbReference type="ChEBI" id="CHEBI:78442"/>
        <dbReference type="ChEBI" id="CHEBI:78494"/>
        <dbReference type="ChEBI" id="CHEBI:456215"/>
        <dbReference type="EC" id="6.1.1.4"/>
    </reaction>
</comment>
<dbReference type="InterPro" id="IPR009080">
    <property type="entry name" value="tRNAsynth_Ia_anticodon-bd"/>
</dbReference>
<evidence type="ECO:0000256" key="1">
    <source>
        <dbReference type="ARBA" id="ARBA00005594"/>
    </source>
</evidence>
<comment type="caution">
    <text evidence="11">The sequence shown here is derived from an EMBL/GenBank/DDBJ whole genome shotgun (WGS) entry which is preliminary data.</text>
</comment>
<gene>
    <name evidence="9" type="primary">leuS</name>
    <name evidence="11" type="ORF">A3B37_00895</name>
</gene>
<comment type="caution">
    <text evidence="9">Lacks conserved residue(s) required for the propagation of feature annotation.</text>
</comment>
<dbReference type="GO" id="GO:0005524">
    <property type="term" value="F:ATP binding"/>
    <property type="evidence" value="ECO:0007669"/>
    <property type="project" value="UniProtKB-UniRule"/>
</dbReference>
<dbReference type="GO" id="GO:0006429">
    <property type="term" value="P:leucyl-tRNA aminoacylation"/>
    <property type="evidence" value="ECO:0007669"/>
    <property type="project" value="UniProtKB-UniRule"/>
</dbReference>
<dbReference type="GO" id="GO:0002161">
    <property type="term" value="F:aminoacyl-tRNA deacylase activity"/>
    <property type="evidence" value="ECO:0007669"/>
    <property type="project" value="InterPro"/>
</dbReference>
<evidence type="ECO:0000259" key="10">
    <source>
        <dbReference type="PROSITE" id="PS51462"/>
    </source>
</evidence>
<name>A0A1G2LBS5_9BACT</name>
<feature type="binding site" evidence="9">
    <location>
        <position position="743"/>
    </location>
    <ligand>
        <name>ATP</name>
        <dbReference type="ChEBI" id="CHEBI:30616"/>
    </ligand>
</feature>
<dbReference type="InterPro" id="IPR002300">
    <property type="entry name" value="aa-tRNA-synth_Ia"/>
</dbReference>
<keyword evidence="7 9" id="KW-0030">Aminoacyl-tRNA synthetase</keyword>
<evidence type="ECO:0000256" key="8">
    <source>
        <dbReference type="ARBA" id="ARBA00047469"/>
    </source>
</evidence>
<dbReference type="SUPFAM" id="SSF50677">
    <property type="entry name" value="ValRS/IleRS/LeuRS editing domain"/>
    <property type="match status" value="1"/>
</dbReference>
<dbReference type="PRINTS" id="PR00985">
    <property type="entry name" value="TRNASYNTHLEU"/>
</dbReference>
<sequence>MTRYDPGAIEAEWQQWWLKEKIYEPDLKRAKRPFYNLMMFPYPSAEGLHVGNVYAFVGADIYGRFKRMQGYDVFEPIGLDGFGIHSENYALKIGTHPAEQANISEKKFYEQLQMIGNGFAWNERLETYDPEYYRWTQWIFVQMFKKGLAYRKKQAVNWCPSCKTVLADEQVISGACERCGSKVEKRELEQWFFKITDYAGRLLENLEKIDWSERIKIAQRNWIGRSEGALIEFPIQDSRFKIQVFTTRPDTLFGATYMVLGPEHTLLANSKLQIANRDEVDAYIRKARAKTDDERIAEGREKTGVELKGIKAVNPANSEGIPIWVADYVLGGVGTGAIMAVPAHDHRDFEFAKKFSLPVRQVIEPFYIQSAEPGKVVEGMPHDHRDTIIAVVKHWSEEKYLALKWKQVAWGTFITGGIEQGQTAEEAAKTEILEETGYRTPMLIADFGKVHGLFYHVPKRVNRFAHARVLLFKLADSSRQDVSGDEQEKHELLWLTSEELQKFLTPDTHQHALRYVLGAQGVYTGKGILTNSGGFSGQESDEAKKKITEFVGGQTKTQYRLRDWLISRQRYWGPPIPMVYCDSCASTGKGERPEMPGWYPVPEASLPVELPYIENFRPTGTEQSPLAAVESFYKTACPSCGGEARRETDVSDTFLDSAWYYIGYLAKENSKFEIQNSEFRSRAKRWFPVDMYIGGAEHAVLHLLYVRFLAMAFHDWGLVDFEEPFKKFRAHGLLIKDGAKMSKSRGNVVNPDEYVKAYGADALRMYLMFLGPFERGGDFRDTGIRGITRFLERTWRLLGNQESGTKNQESEPPGDLDRVLHRTIKKVTDDIEGLQYNTAISALMMLLNTFEANAASVERERVSIFLRLLAPFAPHLAEELWSRFFAGKKSRILDSRSESGHTRERYQSIHLAQWPEADPRRLFAETATVVIQVDGRMRDRIEVAADAVEAEVREAALARPRVRELIGGRPVAKFIYVPGRIANVVTESRPG</sequence>
<dbReference type="PROSITE" id="PS51462">
    <property type="entry name" value="NUDIX"/>
    <property type="match status" value="1"/>
</dbReference>
<comment type="similarity">
    <text evidence="1 9">Belongs to the class-I aminoacyl-tRNA synthetase family.</text>
</comment>
<dbReference type="Gene3D" id="3.90.740.10">
    <property type="entry name" value="Valyl/Leucyl/Isoleucyl-tRNA synthetase, editing domain"/>
    <property type="match status" value="1"/>
</dbReference>
<evidence type="ECO:0000313" key="11">
    <source>
        <dbReference type="EMBL" id="OHA09085.1"/>
    </source>
</evidence>
<proteinExistence type="inferred from homology"/>
<organism evidence="11 12">
    <name type="scientific">Candidatus Sungbacteria bacterium RIFCSPLOWO2_01_FULL_59_16</name>
    <dbReference type="NCBI Taxonomy" id="1802280"/>
    <lineage>
        <taxon>Bacteria</taxon>
        <taxon>Candidatus Sungiibacteriota</taxon>
    </lineage>
</organism>
<dbReference type="PROSITE" id="PS00178">
    <property type="entry name" value="AA_TRNA_LIGASE_I"/>
    <property type="match status" value="1"/>
</dbReference>
<dbReference type="GO" id="GO:0004823">
    <property type="term" value="F:leucine-tRNA ligase activity"/>
    <property type="evidence" value="ECO:0007669"/>
    <property type="project" value="UniProtKB-UniRule"/>
</dbReference>
<dbReference type="HAMAP" id="MF_00049_B">
    <property type="entry name" value="Leu_tRNA_synth_B"/>
    <property type="match status" value="1"/>
</dbReference>
<dbReference type="GO" id="GO:0005829">
    <property type="term" value="C:cytosol"/>
    <property type="evidence" value="ECO:0007669"/>
    <property type="project" value="TreeGrafter"/>
</dbReference>
<dbReference type="InterPro" id="IPR025709">
    <property type="entry name" value="Leu_tRNA-synth_edit"/>
</dbReference>
<dbReference type="Gene3D" id="3.10.20.590">
    <property type="match status" value="1"/>
</dbReference>
<dbReference type="EMBL" id="MHQS01000006">
    <property type="protein sequence ID" value="OHA09085.1"/>
    <property type="molecule type" value="Genomic_DNA"/>
</dbReference>
<evidence type="ECO:0000256" key="7">
    <source>
        <dbReference type="ARBA" id="ARBA00023146"/>
    </source>
</evidence>
<dbReference type="Gene3D" id="1.10.730.10">
    <property type="entry name" value="Isoleucyl-tRNA Synthetase, Domain 1"/>
    <property type="match status" value="1"/>
</dbReference>
<evidence type="ECO:0000256" key="3">
    <source>
        <dbReference type="ARBA" id="ARBA00022598"/>
    </source>
</evidence>
<keyword evidence="3 9" id="KW-0436">Ligase</keyword>
<dbReference type="Pfam" id="PF00293">
    <property type="entry name" value="NUDIX"/>
    <property type="match status" value="1"/>
</dbReference>
<dbReference type="EC" id="6.1.1.4" evidence="9"/>
<keyword evidence="5 9" id="KW-0067">ATP-binding</keyword>
<evidence type="ECO:0000256" key="6">
    <source>
        <dbReference type="ARBA" id="ARBA00022917"/>
    </source>
</evidence>
<dbReference type="SUPFAM" id="SSF55811">
    <property type="entry name" value="Nudix"/>
    <property type="match status" value="1"/>
</dbReference>
<dbReference type="STRING" id="1802280.A3B37_00895"/>
<dbReference type="InterPro" id="IPR002302">
    <property type="entry name" value="Leu-tRNA-ligase"/>
</dbReference>
<dbReference type="SUPFAM" id="SSF47323">
    <property type="entry name" value="Anticodon-binding domain of a subclass of class I aminoacyl-tRNA synthetases"/>
    <property type="match status" value="1"/>
</dbReference>
<dbReference type="AlphaFoldDB" id="A0A1G2LBS5"/>
<evidence type="ECO:0000256" key="9">
    <source>
        <dbReference type="HAMAP-Rule" id="MF_00049"/>
    </source>
</evidence>
<feature type="domain" description="Nudix hydrolase" evidence="10">
    <location>
        <begin position="382"/>
        <end position="517"/>
    </location>
</feature>
<dbReference type="Pfam" id="PF08264">
    <property type="entry name" value="Anticodon_1"/>
    <property type="match status" value="1"/>
</dbReference>
<evidence type="ECO:0000256" key="5">
    <source>
        <dbReference type="ARBA" id="ARBA00022840"/>
    </source>
</evidence>
<dbReference type="InterPro" id="IPR013155">
    <property type="entry name" value="M/V/L/I-tRNA-synth_anticd-bd"/>
</dbReference>
<dbReference type="Proteomes" id="UP000176705">
    <property type="component" value="Unassembled WGS sequence"/>
</dbReference>
<dbReference type="Pfam" id="PF13603">
    <property type="entry name" value="tRNA-synt_1_2"/>
    <property type="match status" value="1"/>
</dbReference>
<evidence type="ECO:0000256" key="4">
    <source>
        <dbReference type="ARBA" id="ARBA00022741"/>
    </source>
</evidence>
<feature type="short sequence motif" description="'KMSKS' region" evidence="9">
    <location>
        <begin position="740"/>
        <end position="744"/>
    </location>
</feature>
<protein>
    <recommendedName>
        <fullName evidence="9">Leucine--tRNA ligase</fullName>
        <ecNumber evidence="9">6.1.1.4</ecNumber>
    </recommendedName>
    <alternativeName>
        <fullName evidence="9">Leucyl-tRNA synthetase</fullName>
        <shortName evidence="9">LeuRS</shortName>
    </alternativeName>
</protein>
<dbReference type="InterPro" id="IPR009008">
    <property type="entry name" value="Val/Leu/Ile-tRNA-synth_edit"/>
</dbReference>
<reference evidence="11 12" key="1">
    <citation type="journal article" date="2016" name="Nat. Commun.">
        <title>Thousands of microbial genomes shed light on interconnected biogeochemical processes in an aquifer system.</title>
        <authorList>
            <person name="Anantharaman K."/>
            <person name="Brown C.T."/>
            <person name="Hug L.A."/>
            <person name="Sharon I."/>
            <person name="Castelle C.J."/>
            <person name="Probst A.J."/>
            <person name="Thomas B.C."/>
            <person name="Singh A."/>
            <person name="Wilkins M.J."/>
            <person name="Karaoz U."/>
            <person name="Brodie E.L."/>
            <person name="Williams K.H."/>
            <person name="Hubbard S.S."/>
            <person name="Banfield J.F."/>
        </authorList>
    </citation>
    <scope>NUCLEOTIDE SEQUENCE [LARGE SCALE GENOMIC DNA]</scope>
</reference>
<dbReference type="InterPro" id="IPR001412">
    <property type="entry name" value="aa-tRNA-synth_I_CS"/>
</dbReference>
<dbReference type="SUPFAM" id="SSF52374">
    <property type="entry name" value="Nucleotidylyl transferase"/>
    <property type="match status" value="1"/>
</dbReference>
<evidence type="ECO:0000256" key="2">
    <source>
        <dbReference type="ARBA" id="ARBA00022490"/>
    </source>
</evidence>
<dbReference type="FunFam" id="1.10.730.10:FF:000002">
    <property type="entry name" value="Leucine--tRNA ligase"/>
    <property type="match status" value="1"/>
</dbReference>
<dbReference type="PANTHER" id="PTHR43740:SF2">
    <property type="entry name" value="LEUCINE--TRNA LIGASE, MITOCHONDRIAL"/>
    <property type="match status" value="1"/>
</dbReference>
<keyword evidence="4 9" id="KW-0547">Nucleotide-binding</keyword>
<keyword evidence="6 9" id="KW-0648">Protein biosynthesis</keyword>
<dbReference type="Pfam" id="PF00133">
    <property type="entry name" value="tRNA-synt_1"/>
    <property type="match status" value="2"/>
</dbReference>